<dbReference type="EC" id="2.5.1.18" evidence="2"/>
<sequence>MAIKVHGSLFSTATMRVLACLNEKGLDYEFVPIDMKAGEHKKEPFISLNPFGQVPGFEDGDLKLFESRAINQYITSTYTDKGTPLVFHDPKEMAVLFVGMQVESLQYNPPAGKLTLELTIKPMLGMATDEAVVEEKEAELAKVLDVYESRLGQSKYVSGDSFTLADLHHLPTLSYLMGTRVKSVFDSRPHVRAWCANILARPAWQKVIAMQHN</sequence>
<dbReference type="PROSITE" id="PS50405">
    <property type="entry name" value="GST_CTER"/>
    <property type="match status" value="1"/>
</dbReference>
<dbReference type="Pfam" id="PF00043">
    <property type="entry name" value="GST_C"/>
    <property type="match status" value="1"/>
</dbReference>
<feature type="domain" description="GST C-terminal" evidence="6">
    <location>
        <begin position="89"/>
        <end position="213"/>
    </location>
</feature>
<name>A0ABR0UY25_REHGL</name>
<evidence type="ECO:0000259" key="5">
    <source>
        <dbReference type="PROSITE" id="PS50404"/>
    </source>
</evidence>
<feature type="domain" description="GST N-terminal" evidence="5">
    <location>
        <begin position="1"/>
        <end position="82"/>
    </location>
</feature>
<dbReference type="SFLD" id="SFLDG01154">
    <property type="entry name" value="Main.5:_Phi-like"/>
    <property type="match status" value="1"/>
</dbReference>
<dbReference type="PANTHER" id="PTHR43900:SF47">
    <property type="entry name" value="GLUTATHIONE S-TRANSFERASE F6-RELATED"/>
    <property type="match status" value="1"/>
</dbReference>
<comment type="similarity">
    <text evidence="1">Belongs to the GST superfamily. Phi family.</text>
</comment>
<dbReference type="InterPro" id="IPR004046">
    <property type="entry name" value="GST_C"/>
</dbReference>
<evidence type="ECO:0000256" key="1">
    <source>
        <dbReference type="ARBA" id="ARBA00010128"/>
    </source>
</evidence>
<dbReference type="CDD" id="cd03053">
    <property type="entry name" value="GST_N_Phi"/>
    <property type="match status" value="1"/>
</dbReference>
<comment type="caution">
    <text evidence="7">The sequence shown here is derived from an EMBL/GenBank/DDBJ whole genome shotgun (WGS) entry which is preliminary data.</text>
</comment>
<dbReference type="PANTHER" id="PTHR43900">
    <property type="entry name" value="GLUTATHIONE S-TRANSFERASE RHO"/>
    <property type="match status" value="1"/>
</dbReference>
<dbReference type="Proteomes" id="UP001318860">
    <property type="component" value="Unassembled WGS sequence"/>
</dbReference>
<organism evidence="7 8">
    <name type="scientific">Rehmannia glutinosa</name>
    <name type="common">Chinese foxglove</name>
    <dbReference type="NCBI Taxonomy" id="99300"/>
    <lineage>
        <taxon>Eukaryota</taxon>
        <taxon>Viridiplantae</taxon>
        <taxon>Streptophyta</taxon>
        <taxon>Embryophyta</taxon>
        <taxon>Tracheophyta</taxon>
        <taxon>Spermatophyta</taxon>
        <taxon>Magnoliopsida</taxon>
        <taxon>eudicotyledons</taxon>
        <taxon>Gunneridae</taxon>
        <taxon>Pentapetalae</taxon>
        <taxon>asterids</taxon>
        <taxon>lamiids</taxon>
        <taxon>Lamiales</taxon>
        <taxon>Orobanchaceae</taxon>
        <taxon>Rehmannieae</taxon>
        <taxon>Rehmannia</taxon>
    </lineage>
</organism>
<dbReference type="EMBL" id="JABTTQ020001884">
    <property type="protein sequence ID" value="KAK6127408.1"/>
    <property type="molecule type" value="Genomic_DNA"/>
</dbReference>
<evidence type="ECO:0000313" key="8">
    <source>
        <dbReference type="Proteomes" id="UP001318860"/>
    </source>
</evidence>
<comment type="catalytic activity">
    <reaction evidence="4">
        <text>RX + glutathione = an S-substituted glutathione + a halide anion + H(+)</text>
        <dbReference type="Rhea" id="RHEA:16437"/>
        <dbReference type="ChEBI" id="CHEBI:15378"/>
        <dbReference type="ChEBI" id="CHEBI:16042"/>
        <dbReference type="ChEBI" id="CHEBI:17792"/>
        <dbReference type="ChEBI" id="CHEBI:57925"/>
        <dbReference type="ChEBI" id="CHEBI:90779"/>
        <dbReference type="EC" id="2.5.1.18"/>
    </reaction>
</comment>
<keyword evidence="8" id="KW-1185">Reference proteome</keyword>
<protein>
    <recommendedName>
        <fullName evidence="2">glutathione transferase</fullName>
        <ecNumber evidence="2">2.5.1.18</ecNumber>
    </recommendedName>
</protein>
<dbReference type="Gene3D" id="1.20.1050.10">
    <property type="match status" value="1"/>
</dbReference>
<dbReference type="InterPro" id="IPR036282">
    <property type="entry name" value="Glutathione-S-Trfase_C_sf"/>
</dbReference>
<dbReference type="SUPFAM" id="SSF52833">
    <property type="entry name" value="Thioredoxin-like"/>
    <property type="match status" value="1"/>
</dbReference>
<proteinExistence type="inferred from homology"/>
<dbReference type="Gene3D" id="3.40.30.10">
    <property type="entry name" value="Glutaredoxin"/>
    <property type="match status" value="1"/>
</dbReference>
<dbReference type="Pfam" id="PF02798">
    <property type="entry name" value="GST_N"/>
    <property type="match status" value="1"/>
</dbReference>
<evidence type="ECO:0000259" key="6">
    <source>
        <dbReference type="PROSITE" id="PS50405"/>
    </source>
</evidence>
<dbReference type="PROSITE" id="PS50404">
    <property type="entry name" value="GST_NTER"/>
    <property type="match status" value="1"/>
</dbReference>
<dbReference type="CDD" id="cd03187">
    <property type="entry name" value="GST_C_Phi"/>
    <property type="match status" value="1"/>
</dbReference>
<evidence type="ECO:0000256" key="4">
    <source>
        <dbReference type="ARBA" id="ARBA00047960"/>
    </source>
</evidence>
<accession>A0ABR0UY25</accession>
<dbReference type="SUPFAM" id="SSF47616">
    <property type="entry name" value="GST C-terminal domain-like"/>
    <property type="match status" value="1"/>
</dbReference>
<dbReference type="SFLD" id="SFLDG00358">
    <property type="entry name" value="Main_(cytGST)"/>
    <property type="match status" value="1"/>
</dbReference>
<evidence type="ECO:0000313" key="7">
    <source>
        <dbReference type="EMBL" id="KAK6127408.1"/>
    </source>
</evidence>
<reference evidence="7 8" key="1">
    <citation type="journal article" date="2021" name="Comput. Struct. Biotechnol. J.">
        <title>De novo genome assembly of the potent medicinal plant Rehmannia glutinosa using nanopore technology.</title>
        <authorList>
            <person name="Ma L."/>
            <person name="Dong C."/>
            <person name="Song C."/>
            <person name="Wang X."/>
            <person name="Zheng X."/>
            <person name="Niu Y."/>
            <person name="Chen S."/>
            <person name="Feng W."/>
        </authorList>
    </citation>
    <scope>NUCLEOTIDE SEQUENCE [LARGE SCALE GENOMIC DNA]</scope>
    <source>
        <strain evidence="7">DH-2019</strain>
    </source>
</reference>
<dbReference type="InterPro" id="IPR004045">
    <property type="entry name" value="Glutathione_S-Trfase_N"/>
</dbReference>
<dbReference type="InterPro" id="IPR034347">
    <property type="entry name" value="GST_Phi_C"/>
</dbReference>
<evidence type="ECO:0000256" key="2">
    <source>
        <dbReference type="ARBA" id="ARBA00012452"/>
    </source>
</evidence>
<dbReference type="SFLD" id="SFLDS00019">
    <property type="entry name" value="Glutathione_Transferase_(cytos"/>
    <property type="match status" value="1"/>
</dbReference>
<dbReference type="InterPro" id="IPR040079">
    <property type="entry name" value="Glutathione_S-Trfase"/>
</dbReference>
<gene>
    <name evidence="7" type="ORF">DH2020_038851</name>
</gene>
<dbReference type="InterPro" id="IPR010987">
    <property type="entry name" value="Glutathione-S-Trfase_C-like"/>
</dbReference>
<dbReference type="InterPro" id="IPR036249">
    <property type="entry name" value="Thioredoxin-like_sf"/>
</dbReference>
<evidence type="ECO:0000256" key="3">
    <source>
        <dbReference type="ARBA" id="ARBA00022679"/>
    </source>
</evidence>
<keyword evidence="3" id="KW-0808">Transferase</keyword>